<dbReference type="Pfam" id="PF00293">
    <property type="entry name" value="NUDIX"/>
    <property type="match status" value="1"/>
</dbReference>
<evidence type="ECO:0000313" key="4">
    <source>
        <dbReference type="Proteomes" id="UP001165041"/>
    </source>
</evidence>
<evidence type="ECO:0000256" key="1">
    <source>
        <dbReference type="SAM" id="MobiDB-lite"/>
    </source>
</evidence>
<evidence type="ECO:0000259" key="2">
    <source>
        <dbReference type="Pfam" id="PF00293"/>
    </source>
</evidence>
<dbReference type="InterPro" id="IPR015797">
    <property type="entry name" value="NUDIX_hydrolase-like_dom_sf"/>
</dbReference>
<proteinExistence type="predicted"/>
<feature type="domain" description="Nudix hydrolase" evidence="2">
    <location>
        <begin position="51"/>
        <end position="133"/>
    </location>
</feature>
<dbReference type="SUPFAM" id="SSF55811">
    <property type="entry name" value="Nudix"/>
    <property type="match status" value="1"/>
</dbReference>
<organism evidence="3 4">
    <name type="scientific">Kitasatospora phosalacinea</name>
    <dbReference type="NCBI Taxonomy" id="2065"/>
    <lineage>
        <taxon>Bacteria</taxon>
        <taxon>Bacillati</taxon>
        <taxon>Actinomycetota</taxon>
        <taxon>Actinomycetes</taxon>
        <taxon>Kitasatosporales</taxon>
        <taxon>Streptomycetaceae</taxon>
        <taxon>Kitasatospora</taxon>
    </lineage>
</organism>
<evidence type="ECO:0000313" key="3">
    <source>
        <dbReference type="EMBL" id="GLW74850.1"/>
    </source>
</evidence>
<name>A0A9W6QCX7_9ACTN</name>
<gene>
    <name evidence="3" type="ORF">Kpho02_71470</name>
</gene>
<dbReference type="InterPro" id="IPR000086">
    <property type="entry name" value="NUDIX_hydrolase_dom"/>
</dbReference>
<protein>
    <recommendedName>
        <fullName evidence="2">Nudix hydrolase domain-containing protein</fullName>
    </recommendedName>
</protein>
<feature type="region of interest" description="Disordered" evidence="1">
    <location>
        <begin position="1"/>
        <end position="23"/>
    </location>
</feature>
<dbReference type="Proteomes" id="UP001165041">
    <property type="component" value="Unassembled WGS sequence"/>
</dbReference>
<comment type="caution">
    <text evidence="3">The sequence shown here is derived from an EMBL/GenBank/DDBJ whole genome shotgun (WGS) entry which is preliminary data.</text>
</comment>
<accession>A0A9W6QCX7</accession>
<dbReference type="Gene3D" id="3.90.79.10">
    <property type="entry name" value="Nucleoside Triphosphate Pyrophosphohydrolase"/>
    <property type="match status" value="1"/>
</dbReference>
<reference evidence="3" key="1">
    <citation type="submission" date="2023-02" db="EMBL/GenBank/DDBJ databases">
        <title>Kitasatospora phosalacinea NBRC 14627.</title>
        <authorList>
            <person name="Ichikawa N."/>
            <person name="Sato H."/>
            <person name="Tonouchi N."/>
        </authorList>
    </citation>
    <scope>NUCLEOTIDE SEQUENCE</scope>
    <source>
        <strain evidence="3">NBRC 14627</strain>
    </source>
</reference>
<dbReference type="AlphaFoldDB" id="A0A9W6QCX7"/>
<sequence>MSATLAAPTIQPASPARPRQPGARTRLCALVKPNVTREFLRLPAQKSANPLVSPGGHVEDGESAETAALREETMLEARIDRLAWTGRHNGRPAWYHLVKDVEGSAVLSGDEAEAHGPEDSYELRWVTADVFDGLNLHPADVREPLARLLRG</sequence>
<dbReference type="EMBL" id="BSSA01000040">
    <property type="protein sequence ID" value="GLW74850.1"/>
    <property type="molecule type" value="Genomic_DNA"/>
</dbReference>